<organism evidence="2 3">
    <name type="scientific">Pedosphaera parvula (strain Ellin514)</name>
    <dbReference type="NCBI Taxonomy" id="320771"/>
    <lineage>
        <taxon>Bacteria</taxon>
        <taxon>Pseudomonadati</taxon>
        <taxon>Verrucomicrobiota</taxon>
        <taxon>Pedosphaerae</taxon>
        <taxon>Pedosphaerales</taxon>
        <taxon>Pedosphaeraceae</taxon>
        <taxon>Pedosphaera</taxon>
    </lineage>
</organism>
<dbReference type="RefSeq" id="WP_007414394.1">
    <property type="nucleotide sequence ID" value="NZ_ABOX02000009.1"/>
</dbReference>
<comment type="caution">
    <text evidence="2">The sequence shown here is derived from an EMBL/GenBank/DDBJ whole genome shotgun (WGS) entry which is preliminary data.</text>
</comment>
<gene>
    <name evidence="2" type="ORF">Cflav_PD4180</name>
</gene>
<feature type="chain" id="PRO_5002894337" evidence="1">
    <location>
        <begin position="23"/>
        <end position="943"/>
    </location>
</feature>
<feature type="signal peptide" evidence="1">
    <location>
        <begin position="1"/>
        <end position="22"/>
    </location>
</feature>
<dbReference type="STRING" id="320771.Cflav_PD4180"/>
<sequence precursor="true">MKRFTTALTTLCLLACVLTMKAASPLYENDGSVVAPPQVIPQIDATNFVNKGVMSLNFQGTGQNLQYLETADTLNFTNTGYMIANTGFKFDTFAGGPGGNGSRRQAANWNNSGNVFAGPTNSIVTVSFFQFLFQQESALLQVWSTNIVNQGTVGLASDGLITLTGKNIDLTRGHLAGAGSFGFYDNFWGIGTETNGSDFYDTAFAISSIEPVTFPQGNFFAEVFAIAPNIYIWTNQFILGTNVQNVIQAVFVDSTDTNVISNVAFDTSFGNFSVPTIQIQALVTNSFGQQFTNELYIQDGFAVIGRNQRLLNDGFYGIPPVSVNTFMPNNYAYATAFNGFDQLDPSNSDLITTPIDYQGSNQFSMFELQLSPLSSRPFPEVTYSTITNVPGRVEINAQSALNLERTRIDSFNYASISSTNHFIGSTNAQIVVPFSSFNLGSTNGSMVISNLLAPVLPRLNGFVDLYSARWVTTNAAGETNLWFTTIVNPSIQPYFPSTIKDMTLRSTNLVIADTLNVTNNLLLDTERLTLSSNAPGALSLNGVIFSQSTNIVWSGSLPRLNYLTNNGEIVVQNAIYFAGTRHSPYFDTAFEEPYQAMVNHGAIGAQGIRVWANYFETTGSSMIFNDAYFFNFGSGSMDAVYGPLEIYAVNRGLFANGILEADLAGVTLGGGDLTISNMTILSALDITLQPTNSITDGGIVALNTWQLTGGFNLVTKPPVGDLLGTTVIITVTNFFEESRSFWAGENRGNSNSGFLNNVAVGHLVLDGQGFDTLFSFYGMGDNNAIYIDLLELDNFATNNVGGTNFTSLNINSNMTVYFAGALAGGVDISSALNGANGGHLVWVPTFTGKISSKVITHAPPQTGGNLNAGVKMEKAGVQKAMISWQAAAHSTNYLYSCTNLVNPQWTLLTNFVQGSVGNVFTFGDTANTNGSVYYKIRVDPPKP</sequence>
<proteinExistence type="predicted"/>
<reference evidence="2 3" key="1">
    <citation type="journal article" date="2011" name="J. Bacteriol.">
        <title>Genome sequence of 'Pedosphaera parvula' Ellin514, an aerobic Verrucomicrobial isolate from pasture soil.</title>
        <authorList>
            <person name="Kant R."/>
            <person name="van Passel M.W."/>
            <person name="Sangwan P."/>
            <person name="Palva A."/>
            <person name="Lucas S."/>
            <person name="Copeland A."/>
            <person name="Lapidus A."/>
            <person name="Glavina Del Rio T."/>
            <person name="Dalin E."/>
            <person name="Tice H."/>
            <person name="Bruce D."/>
            <person name="Goodwin L."/>
            <person name="Pitluck S."/>
            <person name="Chertkov O."/>
            <person name="Larimer F.W."/>
            <person name="Land M.L."/>
            <person name="Hauser L."/>
            <person name="Brettin T.S."/>
            <person name="Detter J.C."/>
            <person name="Han S."/>
            <person name="de Vos W.M."/>
            <person name="Janssen P.H."/>
            <person name="Smidt H."/>
        </authorList>
    </citation>
    <scope>NUCLEOTIDE SEQUENCE [LARGE SCALE GENOMIC DNA]</scope>
    <source>
        <strain evidence="2 3">Ellin514</strain>
    </source>
</reference>
<evidence type="ECO:0000313" key="3">
    <source>
        <dbReference type="Proteomes" id="UP000003688"/>
    </source>
</evidence>
<keyword evidence="1" id="KW-0732">Signal</keyword>
<evidence type="ECO:0000313" key="2">
    <source>
        <dbReference type="EMBL" id="EEF61502.1"/>
    </source>
</evidence>
<evidence type="ECO:0000256" key="1">
    <source>
        <dbReference type="SAM" id="SignalP"/>
    </source>
</evidence>
<accession>B9XF04</accession>
<name>B9XF04_PEDPL</name>
<dbReference type="EMBL" id="ABOX02000009">
    <property type="protein sequence ID" value="EEF61502.1"/>
    <property type="molecule type" value="Genomic_DNA"/>
</dbReference>
<dbReference type="AlphaFoldDB" id="B9XF04"/>
<dbReference type="Proteomes" id="UP000003688">
    <property type="component" value="Unassembled WGS sequence"/>
</dbReference>
<protein>
    <submittedName>
        <fullName evidence="2">Uncharacterized protein</fullName>
    </submittedName>
</protein>
<keyword evidence="3" id="KW-1185">Reference proteome</keyword>